<evidence type="ECO:0000313" key="9">
    <source>
        <dbReference type="Proteomes" id="UP000214588"/>
    </source>
</evidence>
<organism evidence="8 9">
    <name type="scientific">Natranaerobius trueperi</name>
    <dbReference type="NCBI Taxonomy" id="759412"/>
    <lineage>
        <taxon>Bacteria</taxon>
        <taxon>Bacillati</taxon>
        <taxon>Bacillota</taxon>
        <taxon>Clostridia</taxon>
        <taxon>Natranaerobiales</taxon>
        <taxon>Natranaerobiaceae</taxon>
        <taxon>Natranaerobius</taxon>
    </lineage>
</organism>
<dbReference type="PANTHER" id="PTHR43133:SF8">
    <property type="entry name" value="RNA POLYMERASE SIGMA FACTOR HI_1459-RELATED"/>
    <property type="match status" value="1"/>
</dbReference>
<evidence type="ECO:0000259" key="6">
    <source>
        <dbReference type="Pfam" id="PF04542"/>
    </source>
</evidence>
<dbReference type="GO" id="GO:0003677">
    <property type="term" value="F:DNA binding"/>
    <property type="evidence" value="ECO:0007669"/>
    <property type="project" value="UniProtKB-KW"/>
</dbReference>
<dbReference type="InterPro" id="IPR039425">
    <property type="entry name" value="RNA_pol_sigma-70-like"/>
</dbReference>
<dbReference type="GO" id="GO:0006352">
    <property type="term" value="P:DNA-templated transcription initiation"/>
    <property type="evidence" value="ECO:0007669"/>
    <property type="project" value="InterPro"/>
</dbReference>
<dbReference type="Pfam" id="PF04542">
    <property type="entry name" value="Sigma70_r2"/>
    <property type="match status" value="1"/>
</dbReference>
<dbReference type="InterPro" id="IPR007627">
    <property type="entry name" value="RNA_pol_sigma70_r2"/>
</dbReference>
<dbReference type="Gene3D" id="1.10.10.10">
    <property type="entry name" value="Winged helix-like DNA-binding domain superfamily/Winged helix DNA-binding domain"/>
    <property type="match status" value="1"/>
</dbReference>
<sequence>MKVKEDELLVKKCQKGKLDAFEDLVNKYQQKVYSLCYRFAGNHDDANDLAQEAFIRVYHSIDKFHFKSAFSTWLYRVTSNVCLDEIRKKKRTSSVSINSPMETDEGEVYFNLPDQKFNPEQLTERKDVQDIVHKAIQELPEEQRITILLREIEGLSYEELAEALNVSIGTVKSRLNRARHNLKEILTQKTELFTDTTHLKGKEV</sequence>
<dbReference type="InterPro" id="IPR014284">
    <property type="entry name" value="RNA_pol_sigma-70_dom"/>
</dbReference>
<dbReference type="InterPro" id="IPR013325">
    <property type="entry name" value="RNA_pol_sigma_r2"/>
</dbReference>
<keyword evidence="5" id="KW-0804">Transcription</keyword>
<evidence type="ECO:0000256" key="5">
    <source>
        <dbReference type="ARBA" id="ARBA00023163"/>
    </source>
</evidence>
<evidence type="ECO:0000256" key="1">
    <source>
        <dbReference type="ARBA" id="ARBA00010641"/>
    </source>
</evidence>
<dbReference type="InterPro" id="IPR013324">
    <property type="entry name" value="RNA_pol_sigma_r3/r4-like"/>
</dbReference>
<dbReference type="Gene3D" id="1.10.1740.10">
    <property type="match status" value="1"/>
</dbReference>
<dbReference type="RefSeq" id="WP_089023992.1">
    <property type="nucleotide sequence ID" value="NZ_NIQC01000021.1"/>
</dbReference>
<dbReference type="PANTHER" id="PTHR43133">
    <property type="entry name" value="RNA POLYMERASE ECF-TYPE SIGMA FACTO"/>
    <property type="match status" value="1"/>
</dbReference>
<proteinExistence type="inferred from homology"/>
<dbReference type="InterPro" id="IPR013249">
    <property type="entry name" value="RNA_pol_sigma70_r4_t2"/>
</dbReference>
<dbReference type="NCBIfam" id="TIGR02937">
    <property type="entry name" value="sigma70-ECF"/>
    <property type="match status" value="1"/>
</dbReference>
<evidence type="ECO:0000313" key="8">
    <source>
        <dbReference type="EMBL" id="OWZ83320.1"/>
    </source>
</evidence>
<dbReference type="AlphaFoldDB" id="A0A226BYV6"/>
<dbReference type="GO" id="GO:0016987">
    <property type="term" value="F:sigma factor activity"/>
    <property type="evidence" value="ECO:0007669"/>
    <property type="project" value="UniProtKB-KW"/>
</dbReference>
<keyword evidence="4" id="KW-0238">DNA-binding</keyword>
<feature type="domain" description="RNA polymerase sigma-70 region 2" evidence="6">
    <location>
        <begin position="24"/>
        <end position="92"/>
    </location>
</feature>
<evidence type="ECO:0000259" key="7">
    <source>
        <dbReference type="Pfam" id="PF08281"/>
    </source>
</evidence>
<name>A0A226BYV6_9FIRM</name>
<dbReference type="EMBL" id="NIQC01000021">
    <property type="protein sequence ID" value="OWZ83320.1"/>
    <property type="molecule type" value="Genomic_DNA"/>
</dbReference>
<evidence type="ECO:0000256" key="4">
    <source>
        <dbReference type="ARBA" id="ARBA00023125"/>
    </source>
</evidence>
<accession>A0A226BYV6</accession>
<comment type="caution">
    <text evidence="8">The sequence shown here is derived from an EMBL/GenBank/DDBJ whole genome shotgun (WGS) entry which is preliminary data.</text>
</comment>
<comment type="similarity">
    <text evidence="1">Belongs to the sigma-70 factor family. ECF subfamily.</text>
</comment>
<dbReference type="SUPFAM" id="SSF88946">
    <property type="entry name" value="Sigma2 domain of RNA polymerase sigma factors"/>
    <property type="match status" value="1"/>
</dbReference>
<dbReference type="Proteomes" id="UP000214588">
    <property type="component" value="Unassembled WGS sequence"/>
</dbReference>
<dbReference type="SUPFAM" id="SSF88659">
    <property type="entry name" value="Sigma3 and sigma4 domains of RNA polymerase sigma factors"/>
    <property type="match status" value="1"/>
</dbReference>
<feature type="domain" description="RNA polymerase sigma factor 70 region 4 type 2" evidence="7">
    <location>
        <begin position="130"/>
        <end position="179"/>
    </location>
</feature>
<keyword evidence="2" id="KW-0805">Transcription regulation</keyword>
<dbReference type="CDD" id="cd06171">
    <property type="entry name" value="Sigma70_r4"/>
    <property type="match status" value="1"/>
</dbReference>
<evidence type="ECO:0000256" key="3">
    <source>
        <dbReference type="ARBA" id="ARBA00023082"/>
    </source>
</evidence>
<dbReference type="InterPro" id="IPR036388">
    <property type="entry name" value="WH-like_DNA-bd_sf"/>
</dbReference>
<dbReference type="OrthoDB" id="9784984at2"/>
<protein>
    <submittedName>
        <fullName evidence="8">RNA polymerase subunit sigma-24</fullName>
    </submittedName>
</protein>
<reference evidence="8 9" key="1">
    <citation type="submission" date="2017-06" db="EMBL/GenBank/DDBJ databases">
        <title>Draft Genome Sequence of Natranaerobius trueperi halophilic, alkalithermophilic bacteria from soda lakes.</title>
        <authorList>
            <person name="Zhao B."/>
        </authorList>
    </citation>
    <scope>NUCLEOTIDE SEQUENCE [LARGE SCALE GENOMIC DNA]</scope>
    <source>
        <strain evidence="8 9">DSM 18760</strain>
    </source>
</reference>
<gene>
    <name evidence="8" type="ORF">CDO51_09290</name>
</gene>
<dbReference type="Pfam" id="PF08281">
    <property type="entry name" value="Sigma70_r4_2"/>
    <property type="match status" value="1"/>
</dbReference>
<evidence type="ECO:0000256" key="2">
    <source>
        <dbReference type="ARBA" id="ARBA00023015"/>
    </source>
</evidence>
<keyword evidence="3" id="KW-0731">Sigma factor</keyword>
<keyword evidence="9" id="KW-1185">Reference proteome</keyword>